<dbReference type="AlphaFoldDB" id="A0A9P1GC22"/>
<evidence type="ECO:0000256" key="1">
    <source>
        <dbReference type="SAM" id="MobiDB-lite"/>
    </source>
</evidence>
<name>A0A9P1GC22_9DINO</name>
<feature type="region of interest" description="Disordered" evidence="1">
    <location>
        <begin position="971"/>
        <end position="996"/>
    </location>
</feature>
<evidence type="ECO:0000313" key="2">
    <source>
        <dbReference type="EMBL" id="CAI4007840.1"/>
    </source>
</evidence>
<feature type="compositionally biased region" description="Polar residues" evidence="1">
    <location>
        <begin position="105"/>
        <end position="126"/>
    </location>
</feature>
<dbReference type="Proteomes" id="UP001152797">
    <property type="component" value="Unassembled WGS sequence"/>
</dbReference>
<dbReference type="EMBL" id="CAMXCT030004138">
    <property type="protein sequence ID" value="CAL4795152.1"/>
    <property type="molecule type" value="Genomic_DNA"/>
</dbReference>
<feature type="compositionally biased region" description="Polar residues" evidence="1">
    <location>
        <begin position="1"/>
        <end position="13"/>
    </location>
</feature>
<feature type="non-terminal residue" evidence="2">
    <location>
        <position position="1022"/>
    </location>
</feature>
<feature type="compositionally biased region" description="Low complexity" evidence="1">
    <location>
        <begin position="69"/>
        <end position="95"/>
    </location>
</feature>
<keyword evidence="4" id="KW-1185">Reference proteome</keyword>
<evidence type="ECO:0000313" key="4">
    <source>
        <dbReference type="Proteomes" id="UP001152797"/>
    </source>
</evidence>
<feature type="compositionally biased region" description="Acidic residues" evidence="1">
    <location>
        <begin position="972"/>
        <end position="986"/>
    </location>
</feature>
<feature type="region of interest" description="Disordered" evidence="1">
    <location>
        <begin position="1"/>
        <end position="342"/>
    </location>
</feature>
<sequence>GAPFQQNPQTNGMPMNHQFPGMNGMTSNHSQGFPAPQPTMDATSQQGVQGYGTTGMAPNHSQGFPGANQPPMSQGQPGQPGQPGQAAQPPNYMMNSPPPNVAAGQPQNQPPMSQGQPPNYMMNSLPPNVAAGQPQNQPPMSQGQPGQPGQPGQAAQPPNHMMSGAMPSPHFMASGQQIPQPQAPHGHGRWGRATMNSGMPQSQSQGFPSHGLQGQQMNGSDYRGTSVGAPPAAQTSRPPSQAGPPQFGSVRSSMSRVCVNQGPTPEGFLPKGGTSQVSGISGRSAPRTRDTTGNQERPSVPRPSVPAGPTGVPTGSACNGTTPPAKPQARLPEEDDSDSDDLILVRTDTTKKWGLSMRNPGPRAAGVVVNEIREATPAHEWNCEVPLKPWRIKKEDVLLAVNSEVVDVANYKECLAQAGLYVTYRDQKSPKPQWTQRKAEEVLPTIVPSSSGTASGCCDLSIPPEPIDGGHRMASGCDLWEAVSTIRERRRSNDEARLSPLIESSSILEGHEVKSCDQQSVSAKQYSLDILCLSLMYKTNVAGDDSVWAERERAAMATKELALHVWDLEKTYQRWASCRSPKRAVRGRRKRWDFPVRPSSVMSRELTAFAAQFLLKCLGEEDFSDSDDPDISGPTSDMDVAKRMRFLLGDSEDEGDKDERDEGPSLDAIYTFDAKEMARLSMRNAVNFVFIDDDDEEEDGCTDGIEEVFSFDLEKVAEALRRGADQDELSHIIEEAMIQDLPQRIATGSGEAGVLQARHEETSSTVTPRTGDLSALMTPPCEAPEEGPVSPQFGGGAVSSTDLAARLQKIGGGACSSRRRRSSIAQHPQLMEAVSTAQSRHRQSLAKARQSFERRGGDPSLPRFDSASPGFRFQGWKCHQIALIALAAKEESLRRPSLAAQVRRSVAGAQRRRRSSLIRAAEVLEVAGVGIGQQQAQIEVEEHLDLVQRAVEIATRRHRQSILEAMAQISVIDEEDEPEPMPEAEPESGGATSPRPQSFFQDIVNEIIAVGYEAFRGCIFRK</sequence>
<feature type="compositionally biased region" description="Low complexity" evidence="1">
    <location>
        <begin position="132"/>
        <end position="158"/>
    </location>
</feature>
<comment type="caution">
    <text evidence="2">The sequence shown here is derived from an EMBL/GenBank/DDBJ whole genome shotgun (WGS) entry which is preliminary data.</text>
</comment>
<feature type="region of interest" description="Disordered" evidence="1">
    <location>
        <begin position="811"/>
        <end position="866"/>
    </location>
</feature>
<accession>A0A9P1GC22</accession>
<dbReference type="EMBL" id="CAMXCT020004138">
    <property type="protein sequence ID" value="CAL1161215.1"/>
    <property type="molecule type" value="Genomic_DNA"/>
</dbReference>
<proteinExistence type="predicted"/>
<reference evidence="2" key="1">
    <citation type="submission" date="2022-10" db="EMBL/GenBank/DDBJ databases">
        <authorList>
            <person name="Chen Y."/>
            <person name="Dougan E. K."/>
            <person name="Chan C."/>
            <person name="Rhodes N."/>
            <person name="Thang M."/>
        </authorList>
    </citation>
    <scope>NUCLEOTIDE SEQUENCE</scope>
</reference>
<reference evidence="3" key="2">
    <citation type="submission" date="2024-04" db="EMBL/GenBank/DDBJ databases">
        <authorList>
            <person name="Chen Y."/>
            <person name="Shah S."/>
            <person name="Dougan E. K."/>
            <person name="Thang M."/>
            <person name="Chan C."/>
        </authorList>
    </citation>
    <scope>NUCLEOTIDE SEQUENCE [LARGE SCALE GENOMIC DNA]</scope>
</reference>
<gene>
    <name evidence="2" type="ORF">C1SCF055_LOCUS33364</name>
</gene>
<dbReference type="EMBL" id="CAMXCT010004138">
    <property type="protein sequence ID" value="CAI4007840.1"/>
    <property type="molecule type" value="Genomic_DNA"/>
</dbReference>
<evidence type="ECO:0000313" key="3">
    <source>
        <dbReference type="EMBL" id="CAL1161215.1"/>
    </source>
</evidence>
<organism evidence="2">
    <name type="scientific">Cladocopium goreaui</name>
    <dbReference type="NCBI Taxonomy" id="2562237"/>
    <lineage>
        <taxon>Eukaryota</taxon>
        <taxon>Sar</taxon>
        <taxon>Alveolata</taxon>
        <taxon>Dinophyceae</taxon>
        <taxon>Suessiales</taxon>
        <taxon>Symbiodiniaceae</taxon>
        <taxon>Cladocopium</taxon>
    </lineage>
</organism>
<feature type="compositionally biased region" description="Polar residues" evidence="1">
    <location>
        <begin position="194"/>
        <end position="219"/>
    </location>
</feature>
<protein>
    <submittedName>
        <fullName evidence="2">Uncharacterized protein</fullName>
    </submittedName>
</protein>